<keyword evidence="2" id="KW-0564">Palmitate</keyword>
<organism evidence="3 4">
    <name type="scientific">Plectus sambesii</name>
    <dbReference type="NCBI Taxonomy" id="2011161"/>
    <lineage>
        <taxon>Eukaryota</taxon>
        <taxon>Metazoa</taxon>
        <taxon>Ecdysozoa</taxon>
        <taxon>Nematoda</taxon>
        <taxon>Chromadorea</taxon>
        <taxon>Plectida</taxon>
        <taxon>Plectina</taxon>
        <taxon>Plectoidea</taxon>
        <taxon>Plectidae</taxon>
        <taxon>Plectus</taxon>
    </lineage>
</organism>
<comment type="cofactor">
    <cofactor evidence="2">
        <name>Ca(2+)</name>
        <dbReference type="ChEBI" id="CHEBI:29108"/>
    </cofactor>
</comment>
<comment type="similarity">
    <text evidence="1 2">Belongs to the phospholipid scramblase family.</text>
</comment>
<dbReference type="PANTHER" id="PTHR23248">
    <property type="entry name" value="PHOSPHOLIPID SCRAMBLASE-RELATED"/>
    <property type="match status" value="1"/>
</dbReference>
<evidence type="ECO:0000256" key="1">
    <source>
        <dbReference type="ARBA" id="ARBA00005350"/>
    </source>
</evidence>
<dbReference type="GO" id="GO:0005886">
    <property type="term" value="C:plasma membrane"/>
    <property type="evidence" value="ECO:0007669"/>
    <property type="project" value="TreeGrafter"/>
</dbReference>
<accession>A0A914VNQ6</accession>
<sequence length="280" mass="31486">MNFDDRNRLLEVSFTGEHEMHQNMHYDPNSQPPVTMQPGVPGAQPWMQAPQVPIGCPPGLEYLTQVDQVLCHQIVELLQAFTGWESNNKYAIKNSMGQQIYYVFEETDCCMRMCCSNSREFTLHIVNNYNQEVMRVYRPLKVCAGCCWCAGCCDCCAQETQIEAPPGVVIGRVKQTGGMCNLNYEIQDVDGNAQLRIEGPCIMCRCCSDVEFPVYTMDGAARVGCVTKQWTGLVREAFTTADNFGISFPMDLDVKTKATLLGAMFLIDFMAFENQPKNNN</sequence>
<protein>
    <recommendedName>
        <fullName evidence="2">Phospholipid scramblase</fullName>
    </recommendedName>
</protein>
<keyword evidence="2" id="KW-0106">Calcium</keyword>
<keyword evidence="3" id="KW-1185">Reference proteome</keyword>
<reference evidence="4" key="1">
    <citation type="submission" date="2022-11" db="UniProtKB">
        <authorList>
            <consortium name="WormBaseParasite"/>
        </authorList>
    </citation>
    <scope>IDENTIFICATION</scope>
</reference>
<dbReference type="WBParaSite" id="PSAMB.scaffold224size64196.g3415.t2">
    <property type="protein sequence ID" value="PSAMB.scaffold224size64196.g3415.t2"/>
    <property type="gene ID" value="PSAMB.scaffold224size64196.g3415"/>
</dbReference>
<name>A0A914VNQ6_9BILA</name>
<dbReference type="AlphaFoldDB" id="A0A914VNQ6"/>
<dbReference type="Proteomes" id="UP000887566">
    <property type="component" value="Unplaced"/>
</dbReference>
<dbReference type="InterPro" id="IPR005552">
    <property type="entry name" value="Scramblase"/>
</dbReference>
<comment type="function">
    <text evidence="2">May mediate accelerated ATP-independent bidirectional transbilayer migration of phospholipids upon binding calcium ions that results in a loss of phospholipid asymmetry in the plasma membrane.</text>
</comment>
<dbReference type="PANTHER" id="PTHR23248:SF63">
    <property type="entry name" value="PHOSPHOLIPID SCRAMBLASE"/>
    <property type="match status" value="1"/>
</dbReference>
<evidence type="ECO:0000256" key="2">
    <source>
        <dbReference type="RuleBase" id="RU363116"/>
    </source>
</evidence>
<evidence type="ECO:0000313" key="4">
    <source>
        <dbReference type="WBParaSite" id="PSAMB.scaffold224size64196.g3415.t2"/>
    </source>
</evidence>
<dbReference type="GO" id="GO:0017128">
    <property type="term" value="F:phospholipid scramblase activity"/>
    <property type="evidence" value="ECO:0007669"/>
    <property type="project" value="InterPro"/>
</dbReference>
<proteinExistence type="inferred from homology"/>
<keyword evidence="2" id="KW-0449">Lipoprotein</keyword>
<evidence type="ECO:0000313" key="3">
    <source>
        <dbReference type="Proteomes" id="UP000887566"/>
    </source>
</evidence>
<dbReference type="Pfam" id="PF03803">
    <property type="entry name" value="Scramblase"/>
    <property type="match status" value="1"/>
</dbReference>